<protein>
    <submittedName>
        <fullName evidence="1">Uncharacterized protein</fullName>
    </submittedName>
</protein>
<keyword evidence="2" id="KW-1185">Reference proteome</keyword>
<dbReference type="EMBL" id="CVQH01020628">
    <property type="protein sequence ID" value="CRK28056.1"/>
    <property type="molecule type" value="Genomic_DNA"/>
</dbReference>
<reference evidence="1 2" key="1">
    <citation type="submission" date="2015-05" db="EMBL/GenBank/DDBJ databases">
        <authorList>
            <person name="Wang D.B."/>
            <person name="Wang M."/>
        </authorList>
    </citation>
    <scope>NUCLEOTIDE SEQUENCE [LARGE SCALE GENOMIC DNA]</scope>
    <source>
        <strain evidence="1">VL1</strain>
    </source>
</reference>
<proteinExistence type="predicted"/>
<organism evidence="1 2">
    <name type="scientific">Verticillium longisporum</name>
    <name type="common">Verticillium dahliae var. longisporum</name>
    <dbReference type="NCBI Taxonomy" id="100787"/>
    <lineage>
        <taxon>Eukaryota</taxon>
        <taxon>Fungi</taxon>
        <taxon>Dikarya</taxon>
        <taxon>Ascomycota</taxon>
        <taxon>Pezizomycotina</taxon>
        <taxon>Sordariomycetes</taxon>
        <taxon>Hypocreomycetidae</taxon>
        <taxon>Glomerellales</taxon>
        <taxon>Plectosphaerellaceae</taxon>
        <taxon>Verticillium</taxon>
    </lineage>
</organism>
<dbReference type="Proteomes" id="UP000044602">
    <property type="component" value="Unassembled WGS sequence"/>
</dbReference>
<name>A0A0G4M196_VERLO</name>
<accession>A0A0G4M196</accession>
<gene>
    <name evidence="1" type="ORF">BN1708_018330</name>
</gene>
<evidence type="ECO:0000313" key="1">
    <source>
        <dbReference type="EMBL" id="CRK28056.1"/>
    </source>
</evidence>
<dbReference type="AlphaFoldDB" id="A0A0G4M196"/>
<evidence type="ECO:0000313" key="2">
    <source>
        <dbReference type="Proteomes" id="UP000044602"/>
    </source>
</evidence>
<sequence length="28" mass="3188">MGSAPGFCLYSPQLPGQIQPRQRSRLWL</sequence>